<dbReference type="Pfam" id="PF05425">
    <property type="entry name" value="CopD"/>
    <property type="match status" value="1"/>
</dbReference>
<feature type="transmembrane region" description="Helical" evidence="1">
    <location>
        <begin position="55"/>
        <end position="77"/>
    </location>
</feature>
<gene>
    <name evidence="3" type="ORF">WOB96_07975</name>
</gene>
<comment type="caution">
    <text evidence="3">The sequence shown here is derived from an EMBL/GenBank/DDBJ whole genome shotgun (WGS) entry which is preliminary data.</text>
</comment>
<keyword evidence="4" id="KW-1185">Reference proteome</keyword>
<protein>
    <submittedName>
        <fullName evidence="3">CopD family protein</fullName>
    </submittedName>
</protein>
<sequence length="174" mass="19238">MSAILMLLSLWLHVASIVVWLGGMTFFVLVLMSVARTQAYRALAPALIERIGLRFRTVAWFALGVLVLSGISNLYLLGASPAALLDSRFWQSPPGRLLEVKLSLISVILILSVVHDFYIGPRSMTLTQADKITSPESERLRRQAMLIGRVNFLLALMVLVLGLMLGHGFFPFQG</sequence>
<dbReference type="InterPro" id="IPR008457">
    <property type="entry name" value="Cu-R_CopD_dom"/>
</dbReference>
<feature type="transmembrane region" description="Helical" evidence="1">
    <location>
        <begin position="150"/>
        <end position="170"/>
    </location>
</feature>
<feature type="domain" description="Copper resistance protein D" evidence="2">
    <location>
        <begin position="54"/>
        <end position="162"/>
    </location>
</feature>
<keyword evidence="1" id="KW-1133">Transmembrane helix</keyword>
<reference evidence="3 4" key="1">
    <citation type="submission" date="2024-04" db="EMBL/GenBank/DDBJ databases">
        <authorList>
            <person name="Abashina T."/>
            <person name="Shaikin A."/>
        </authorList>
    </citation>
    <scope>NUCLEOTIDE SEQUENCE [LARGE SCALE GENOMIC DNA]</scope>
    <source>
        <strain evidence="3 4">AAFK</strain>
    </source>
</reference>
<dbReference type="RefSeq" id="WP_341370762.1">
    <property type="nucleotide sequence ID" value="NZ_JBBPCO010000007.1"/>
</dbReference>
<organism evidence="3 4">
    <name type="scientific">Thermithiobacillus plumbiphilus</name>
    <dbReference type="NCBI Taxonomy" id="1729899"/>
    <lineage>
        <taxon>Bacteria</taxon>
        <taxon>Pseudomonadati</taxon>
        <taxon>Pseudomonadota</taxon>
        <taxon>Acidithiobacillia</taxon>
        <taxon>Acidithiobacillales</taxon>
        <taxon>Thermithiobacillaceae</taxon>
        <taxon>Thermithiobacillus</taxon>
    </lineage>
</organism>
<dbReference type="Proteomes" id="UP001446205">
    <property type="component" value="Unassembled WGS sequence"/>
</dbReference>
<evidence type="ECO:0000259" key="2">
    <source>
        <dbReference type="Pfam" id="PF05425"/>
    </source>
</evidence>
<dbReference type="EMBL" id="JBBPCO010000007">
    <property type="protein sequence ID" value="MEK8089704.1"/>
    <property type="molecule type" value="Genomic_DNA"/>
</dbReference>
<evidence type="ECO:0000313" key="4">
    <source>
        <dbReference type="Proteomes" id="UP001446205"/>
    </source>
</evidence>
<accession>A0ABU9D861</accession>
<name>A0ABU9D861_9PROT</name>
<feature type="transmembrane region" description="Helical" evidence="1">
    <location>
        <begin position="97"/>
        <end position="118"/>
    </location>
</feature>
<evidence type="ECO:0000256" key="1">
    <source>
        <dbReference type="SAM" id="Phobius"/>
    </source>
</evidence>
<keyword evidence="1" id="KW-0812">Transmembrane</keyword>
<keyword evidence="1" id="KW-0472">Membrane</keyword>
<feature type="transmembrane region" description="Helical" evidence="1">
    <location>
        <begin position="12"/>
        <end position="34"/>
    </location>
</feature>
<evidence type="ECO:0000313" key="3">
    <source>
        <dbReference type="EMBL" id="MEK8089704.1"/>
    </source>
</evidence>
<proteinExistence type="predicted"/>